<dbReference type="PRINTS" id="PR00081">
    <property type="entry name" value="GDHRDH"/>
</dbReference>
<organism evidence="6 7">
    <name type="scientific">Virgibacillus sediminis</name>
    <dbReference type="NCBI Taxonomy" id="202260"/>
    <lineage>
        <taxon>Bacteria</taxon>
        <taxon>Bacillati</taxon>
        <taxon>Bacillota</taxon>
        <taxon>Bacilli</taxon>
        <taxon>Bacillales</taxon>
        <taxon>Bacillaceae</taxon>
        <taxon>Virgibacillus</taxon>
    </lineage>
</organism>
<sequence>MKYAVVTGTSKGLGESVAKLFMEAGINVIGISRSKNGTLPKHAEENHVNYQHFSCDLGDIEALEETFVKIAEEIYTEDLNAVYLINNAGVVDPIDQAMNVKNSDLIRHVHINTIAPIALMNLFLKKSVETDVPLYGANVTSGAAERPTFGWSAYSSSKASINMYTRTVALEQEELNTENKVIAFSPGIMDTGMQEKIRTSSKEQFTDVDTFKNYKEKNLLRDTDAVAGVLVDILTDEGIRNGEIYNVKDYL</sequence>
<accession>A0ABV7A4F4</accession>
<dbReference type="InterPro" id="IPR020904">
    <property type="entry name" value="Sc_DH/Rdtase_CS"/>
</dbReference>
<keyword evidence="5 6" id="KW-0560">Oxidoreductase</keyword>
<dbReference type="Gene3D" id="3.40.50.720">
    <property type="entry name" value="NAD(P)-binding Rossmann-like Domain"/>
    <property type="match status" value="1"/>
</dbReference>
<dbReference type="Pfam" id="PF00106">
    <property type="entry name" value="adh_short"/>
    <property type="match status" value="1"/>
</dbReference>
<dbReference type="Proteomes" id="UP001595387">
    <property type="component" value="Unassembled WGS sequence"/>
</dbReference>
<comment type="similarity">
    <text evidence="2">Belongs to the short-chain dehydrogenases/reductases (SDR) family.</text>
</comment>
<gene>
    <name evidence="6" type="ORF">ACFODW_06135</name>
</gene>
<comment type="subcellular location">
    <subcellularLocation>
        <location evidence="1">Cytoplasm</location>
    </subcellularLocation>
</comment>
<evidence type="ECO:0000256" key="5">
    <source>
        <dbReference type="ARBA" id="ARBA00023002"/>
    </source>
</evidence>
<dbReference type="GO" id="GO:0016491">
    <property type="term" value="F:oxidoreductase activity"/>
    <property type="evidence" value="ECO:0007669"/>
    <property type="project" value="UniProtKB-KW"/>
</dbReference>
<keyword evidence="7" id="KW-1185">Reference proteome</keyword>
<dbReference type="NCBIfam" id="NF005381">
    <property type="entry name" value="PRK06924.1"/>
    <property type="match status" value="1"/>
</dbReference>
<keyword evidence="4" id="KW-0521">NADP</keyword>
<evidence type="ECO:0000313" key="7">
    <source>
        <dbReference type="Proteomes" id="UP001595387"/>
    </source>
</evidence>
<dbReference type="InterPro" id="IPR036291">
    <property type="entry name" value="NAD(P)-bd_dom_sf"/>
</dbReference>
<dbReference type="PANTHER" id="PTHR44085:SF2">
    <property type="entry name" value="SEPIAPTERIN REDUCTASE"/>
    <property type="match status" value="1"/>
</dbReference>
<dbReference type="PANTHER" id="PTHR44085">
    <property type="entry name" value="SEPIAPTERIN REDUCTASE"/>
    <property type="match status" value="1"/>
</dbReference>
<dbReference type="InterPro" id="IPR051721">
    <property type="entry name" value="Biopterin_syn/organic_redct"/>
</dbReference>
<dbReference type="SUPFAM" id="SSF51735">
    <property type="entry name" value="NAD(P)-binding Rossmann-fold domains"/>
    <property type="match status" value="1"/>
</dbReference>
<evidence type="ECO:0000256" key="2">
    <source>
        <dbReference type="ARBA" id="ARBA00006484"/>
    </source>
</evidence>
<dbReference type="EMBL" id="JBHRRZ010000011">
    <property type="protein sequence ID" value="MFC2947919.1"/>
    <property type="molecule type" value="Genomic_DNA"/>
</dbReference>
<dbReference type="InterPro" id="IPR002347">
    <property type="entry name" value="SDR_fam"/>
</dbReference>
<proteinExistence type="inferred from homology"/>
<dbReference type="PROSITE" id="PS00061">
    <property type="entry name" value="ADH_SHORT"/>
    <property type="match status" value="1"/>
</dbReference>
<evidence type="ECO:0000313" key="6">
    <source>
        <dbReference type="EMBL" id="MFC2947919.1"/>
    </source>
</evidence>
<dbReference type="RefSeq" id="WP_390304318.1">
    <property type="nucleotide sequence ID" value="NZ_JBHRRZ010000011.1"/>
</dbReference>
<comment type="caution">
    <text evidence="6">The sequence shown here is derived from an EMBL/GenBank/DDBJ whole genome shotgun (WGS) entry which is preliminary data.</text>
</comment>
<reference evidence="7" key="1">
    <citation type="journal article" date="2019" name="Int. J. Syst. Evol. Microbiol.">
        <title>The Global Catalogue of Microorganisms (GCM) 10K type strain sequencing project: providing services to taxonomists for standard genome sequencing and annotation.</title>
        <authorList>
            <consortium name="The Broad Institute Genomics Platform"/>
            <consortium name="The Broad Institute Genome Sequencing Center for Infectious Disease"/>
            <person name="Wu L."/>
            <person name="Ma J."/>
        </authorList>
    </citation>
    <scope>NUCLEOTIDE SEQUENCE [LARGE SCALE GENOMIC DNA]</scope>
    <source>
        <strain evidence="7">KCTC 13193</strain>
    </source>
</reference>
<dbReference type="EC" id="1.1.1.320" evidence="6"/>
<evidence type="ECO:0000256" key="1">
    <source>
        <dbReference type="ARBA" id="ARBA00004496"/>
    </source>
</evidence>
<keyword evidence="3" id="KW-0963">Cytoplasm</keyword>
<evidence type="ECO:0000256" key="3">
    <source>
        <dbReference type="ARBA" id="ARBA00022490"/>
    </source>
</evidence>
<protein>
    <submittedName>
        <fullName evidence="6">(S)-benzoin forming benzil reductase</fullName>
        <ecNumber evidence="6">1.1.1.320</ecNumber>
    </submittedName>
</protein>
<name>A0ABV7A4F4_9BACI</name>
<evidence type="ECO:0000256" key="4">
    <source>
        <dbReference type="ARBA" id="ARBA00022857"/>
    </source>
</evidence>